<feature type="domain" description="Lipase" evidence="6">
    <location>
        <begin position="213"/>
        <end position="325"/>
    </location>
</feature>
<evidence type="ECO:0000256" key="3">
    <source>
        <dbReference type="ARBA" id="ARBA00022525"/>
    </source>
</evidence>
<keyword evidence="5" id="KW-0812">Transmembrane</keyword>
<evidence type="ECO:0000313" key="8">
    <source>
        <dbReference type="Proteomes" id="UP000694395"/>
    </source>
</evidence>
<evidence type="ECO:0000256" key="4">
    <source>
        <dbReference type="RuleBase" id="RU004262"/>
    </source>
</evidence>
<dbReference type="GO" id="GO:0004465">
    <property type="term" value="F:lipoprotein lipase activity"/>
    <property type="evidence" value="ECO:0007669"/>
    <property type="project" value="TreeGrafter"/>
</dbReference>
<dbReference type="InterPro" id="IPR013818">
    <property type="entry name" value="Lipase"/>
</dbReference>
<protein>
    <submittedName>
        <fullName evidence="7">Lipase, hepatic a</fullName>
    </submittedName>
</protein>
<reference evidence="7" key="2">
    <citation type="submission" date="2025-08" db="UniProtKB">
        <authorList>
            <consortium name="Ensembl"/>
        </authorList>
    </citation>
    <scope>IDENTIFICATION</scope>
</reference>
<evidence type="ECO:0000313" key="7">
    <source>
        <dbReference type="Ensembl" id="ENSOMYP00000108753.1"/>
    </source>
</evidence>
<feature type="domain" description="Lipase" evidence="6">
    <location>
        <begin position="63"/>
        <end position="212"/>
    </location>
</feature>
<dbReference type="Pfam" id="PF00151">
    <property type="entry name" value="Lipase"/>
    <property type="match status" value="2"/>
</dbReference>
<reference evidence="7" key="1">
    <citation type="submission" date="2020-07" db="EMBL/GenBank/DDBJ databases">
        <title>A long reads based de novo assembly of the rainbow trout Arlee double haploid line genome.</title>
        <authorList>
            <person name="Gao G."/>
            <person name="Palti Y."/>
        </authorList>
    </citation>
    <scope>NUCLEOTIDE SEQUENCE [LARGE SCALE GENOMIC DNA]</scope>
</reference>
<feature type="transmembrane region" description="Helical" evidence="5">
    <location>
        <begin position="34"/>
        <end position="53"/>
    </location>
</feature>
<sequence>MHDNACSTTLYTIICCCTSKHINVKYKILKHYTFFPLLLLCIDHVCFFETFVMDPNPVLRMKMPHITSTVFKLYSDGAKDMEDWCTVEAFRPHTQTSCGFNSSHPLIIITHGWSVRPVLSTPPGSTSDDTYTTWPLAPMKKHHKWTVDDIQWRARYNLVAVLLILLSCCSKVHLIGYSLGAHISGFAGSYLGGPGKIGRITGLDPAGPLFEERMGLSVVIKQPVAHVDFYPNGGDFQPGCHPFQSLMEHIALHGINGFEQTVKCAHERSVYLFIDSLLNKDKQILKGTCLDYRKNKCNTLGYNVRRVRSVAGKKLYHKTRSHMPYKRKCTQWCPMSLTDKTHSSMYLGNTVECQNLTSRKACSWHRQEPRVIHVKFMALYCTVQNQE</sequence>
<keyword evidence="3" id="KW-0964">Secreted</keyword>
<dbReference type="GO" id="GO:0016042">
    <property type="term" value="P:lipid catabolic process"/>
    <property type="evidence" value="ECO:0007669"/>
    <property type="project" value="TreeGrafter"/>
</dbReference>
<evidence type="ECO:0000256" key="1">
    <source>
        <dbReference type="ARBA" id="ARBA00004613"/>
    </source>
</evidence>
<evidence type="ECO:0000259" key="6">
    <source>
        <dbReference type="Pfam" id="PF00151"/>
    </source>
</evidence>
<dbReference type="PANTHER" id="PTHR11610">
    <property type="entry name" value="LIPASE"/>
    <property type="match status" value="1"/>
</dbReference>
<dbReference type="Proteomes" id="UP000694395">
    <property type="component" value="Chromosome 26"/>
</dbReference>
<dbReference type="PANTHER" id="PTHR11610:SF2">
    <property type="entry name" value="HEPATIC TRIACYLGLYCEROL LIPASE"/>
    <property type="match status" value="1"/>
</dbReference>
<keyword evidence="5" id="KW-1133">Transmembrane helix</keyword>
<dbReference type="Gene3D" id="3.40.50.1820">
    <property type="entry name" value="alpha/beta hydrolase"/>
    <property type="match status" value="2"/>
</dbReference>
<evidence type="ECO:0000256" key="5">
    <source>
        <dbReference type="SAM" id="Phobius"/>
    </source>
</evidence>
<dbReference type="InterPro" id="IPR000734">
    <property type="entry name" value="TAG_lipase"/>
</dbReference>
<keyword evidence="8" id="KW-1185">Reference proteome</keyword>
<organism evidence="7 8">
    <name type="scientific">Oncorhynchus mykiss</name>
    <name type="common">Rainbow trout</name>
    <name type="synonym">Salmo gairdneri</name>
    <dbReference type="NCBI Taxonomy" id="8022"/>
    <lineage>
        <taxon>Eukaryota</taxon>
        <taxon>Metazoa</taxon>
        <taxon>Chordata</taxon>
        <taxon>Craniata</taxon>
        <taxon>Vertebrata</taxon>
        <taxon>Euteleostomi</taxon>
        <taxon>Actinopterygii</taxon>
        <taxon>Neopterygii</taxon>
        <taxon>Teleostei</taxon>
        <taxon>Protacanthopterygii</taxon>
        <taxon>Salmoniformes</taxon>
        <taxon>Salmonidae</taxon>
        <taxon>Salmoninae</taxon>
        <taxon>Oncorhynchus</taxon>
    </lineage>
</organism>
<dbReference type="GeneTree" id="ENSGT00940000157602"/>
<comment type="subcellular location">
    <subcellularLocation>
        <location evidence="1">Secreted</location>
    </subcellularLocation>
</comment>
<keyword evidence="5" id="KW-0472">Membrane</keyword>
<reference evidence="7" key="3">
    <citation type="submission" date="2025-09" db="UniProtKB">
        <authorList>
            <consortium name="Ensembl"/>
        </authorList>
    </citation>
    <scope>IDENTIFICATION</scope>
</reference>
<dbReference type="Ensembl" id="ENSOMYT00000153078.1">
    <property type="protein sequence ID" value="ENSOMYP00000108753.1"/>
    <property type="gene ID" value="ENSOMYG00000071826.1"/>
</dbReference>
<evidence type="ECO:0000256" key="2">
    <source>
        <dbReference type="ARBA" id="ARBA00010701"/>
    </source>
</evidence>
<dbReference type="PRINTS" id="PR00821">
    <property type="entry name" value="TAGLIPASE"/>
</dbReference>
<accession>A0A8K9UP05</accession>
<dbReference type="InterPro" id="IPR029058">
    <property type="entry name" value="AB_hydrolase_fold"/>
</dbReference>
<comment type="similarity">
    <text evidence="2 4">Belongs to the AB hydrolase superfamily. Lipase family.</text>
</comment>
<dbReference type="GO" id="GO:0005615">
    <property type="term" value="C:extracellular space"/>
    <property type="evidence" value="ECO:0007669"/>
    <property type="project" value="TreeGrafter"/>
</dbReference>
<name>A0A8K9UP05_ONCMY</name>
<dbReference type="AlphaFoldDB" id="A0A8K9UP05"/>
<dbReference type="GO" id="GO:0034185">
    <property type="term" value="F:apolipoprotein binding"/>
    <property type="evidence" value="ECO:0007669"/>
    <property type="project" value="TreeGrafter"/>
</dbReference>
<dbReference type="SUPFAM" id="SSF53474">
    <property type="entry name" value="alpha/beta-Hydrolases"/>
    <property type="match status" value="1"/>
</dbReference>
<proteinExistence type="inferred from homology"/>